<dbReference type="FunFam" id="2.40.110.10:FF:000007">
    <property type="entry name" value="Medium-chain specific acyl-CoA dehydrogenase, mitochondrial"/>
    <property type="match status" value="1"/>
</dbReference>
<dbReference type="GO" id="GO:0051793">
    <property type="term" value="P:medium-chain fatty acid catabolic process"/>
    <property type="evidence" value="ECO:0007669"/>
    <property type="project" value="TreeGrafter"/>
</dbReference>
<dbReference type="InParanoid" id="A0A316VRL0"/>
<dbReference type="Pfam" id="PF02770">
    <property type="entry name" value="Acyl-CoA_dh_M"/>
    <property type="match status" value="1"/>
</dbReference>
<dbReference type="GO" id="GO:0005759">
    <property type="term" value="C:mitochondrial matrix"/>
    <property type="evidence" value="ECO:0007669"/>
    <property type="project" value="UniProtKB-SubCell"/>
</dbReference>
<keyword evidence="13" id="KW-0496">Mitochondrion</keyword>
<dbReference type="OrthoDB" id="9988775at2759"/>
<evidence type="ECO:0000259" key="15">
    <source>
        <dbReference type="Pfam" id="PF00441"/>
    </source>
</evidence>
<dbReference type="PROSITE" id="PS00073">
    <property type="entry name" value="ACYL_COA_DH_2"/>
    <property type="match status" value="1"/>
</dbReference>
<dbReference type="SUPFAM" id="SSF56645">
    <property type="entry name" value="Acyl-CoA dehydrogenase NM domain-like"/>
    <property type="match status" value="1"/>
</dbReference>
<dbReference type="InterPro" id="IPR006089">
    <property type="entry name" value="Acyl-CoA_DH_CS"/>
</dbReference>
<dbReference type="FunFam" id="1.20.140.10:FF:000011">
    <property type="entry name" value="Medium-chain specific acyl-CoA dehydrogenase, mitochondrial"/>
    <property type="match status" value="1"/>
</dbReference>
<dbReference type="EC" id="1.3.8.7" evidence="5"/>
<comment type="similarity">
    <text evidence="4 14">Belongs to the acyl-CoA dehydrogenase family.</text>
</comment>
<dbReference type="InterPro" id="IPR046373">
    <property type="entry name" value="Acyl-CoA_Oxase/DH_mid-dom_sf"/>
</dbReference>
<dbReference type="InterPro" id="IPR006091">
    <property type="entry name" value="Acyl-CoA_Oxase/DH_mid-dom"/>
</dbReference>
<dbReference type="InterPro" id="IPR036250">
    <property type="entry name" value="AcylCo_DH-like_C"/>
</dbReference>
<feature type="domain" description="Acyl-CoA dehydrogenase/oxidase N-terminal" evidence="17">
    <location>
        <begin position="47"/>
        <end position="156"/>
    </location>
</feature>
<dbReference type="InterPro" id="IPR037069">
    <property type="entry name" value="AcylCoA_DH/ox_N_sf"/>
</dbReference>
<dbReference type="PANTHER" id="PTHR48083:SF2">
    <property type="entry name" value="MEDIUM-CHAIN SPECIFIC ACYL-COA DEHYDROGENASE, MITOCHONDRIAL"/>
    <property type="match status" value="1"/>
</dbReference>
<keyword evidence="12" id="KW-0443">Lipid metabolism</keyword>
<proteinExistence type="inferred from homology"/>
<feature type="domain" description="Acyl-CoA oxidase/dehydrogenase middle" evidence="16">
    <location>
        <begin position="162"/>
        <end position="258"/>
    </location>
</feature>
<evidence type="ECO:0000256" key="6">
    <source>
        <dbReference type="ARBA" id="ARBA00019125"/>
    </source>
</evidence>
<reference evidence="18 19" key="1">
    <citation type="journal article" date="2018" name="Mol. Biol. Evol.">
        <title>Broad Genomic Sampling Reveals a Smut Pathogenic Ancestry of the Fungal Clade Ustilaginomycotina.</title>
        <authorList>
            <person name="Kijpornyongpan T."/>
            <person name="Mondo S.J."/>
            <person name="Barry K."/>
            <person name="Sandor L."/>
            <person name="Lee J."/>
            <person name="Lipzen A."/>
            <person name="Pangilinan J."/>
            <person name="LaButti K."/>
            <person name="Hainaut M."/>
            <person name="Henrissat B."/>
            <person name="Grigoriev I.V."/>
            <person name="Spatafora J.W."/>
            <person name="Aime M.C."/>
        </authorList>
    </citation>
    <scope>NUCLEOTIDE SEQUENCE [LARGE SCALE GENOMIC DNA]</scope>
    <source>
        <strain evidence="18 19">MCA 4658</strain>
    </source>
</reference>
<dbReference type="EMBL" id="KZ819450">
    <property type="protein sequence ID" value="PWN39688.1"/>
    <property type="molecule type" value="Genomic_DNA"/>
</dbReference>
<evidence type="ECO:0000256" key="14">
    <source>
        <dbReference type="RuleBase" id="RU362125"/>
    </source>
</evidence>
<evidence type="ECO:0000313" key="19">
    <source>
        <dbReference type="Proteomes" id="UP000245783"/>
    </source>
</evidence>
<dbReference type="SUPFAM" id="SSF47203">
    <property type="entry name" value="Acyl-CoA dehydrogenase C-terminal domain-like"/>
    <property type="match status" value="1"/>
</dbReference>
<keyword evidence="19" id="KW-1185">Reference proteome</keyword>
<dbReference type="GO" id="GO:0070991">
    <property type="term" value="F:medium-chain fatty acyl-CoA dehydrogenase activity"/>
    <property type="evidence" value="ECO:0007669"/>
    <property type="project" value="UniProtKB-EC"/>
</dbReference>
<evidence type="ECO:0000256" key="2">
    <source>
        <dbReference type="ARBA" id="ARBA00004305"/>
    </source>
</evidence>
<gene>
    <name evidence="18" type="ORF">IE81DRAFT_13248</name>
</gene>
<dbReference type="Gene3D" id="1.20.140.10">
    <property type="entry name" value="Butyryl-CoA Dehydrogenase, subunit A, domain 3"/>
    <property type="match status" value="1"/>
</dbReference>
<protein>
    <recommendedName>
        <fullName evidence="6">Medium-chain specific acyl-CoA dehydrogenase, mitochondrial</fullName>
        <ecNumber evidence="5">1.3.8.7</ecNumber>
    </recommendedName>
</protein>
<comment type="subcellular location">
    <subcellularLocation>
        <location evidence="2">Mitochondrion matrix</location>
    </subcellularLocation>
</comment>
<dbReference type="Gene3D" id="2.40.110.10">
    <property type="entry name" value="Butyryl-CoA Dehydrogenase, subunit A, domain 2"/>
    <property type="match status" value="1"/>
</dbReference>
<dbReference type="FunFam" id="1.10.540.10:FF:000010">
    <property type="entry name" value="Medium-chain specific acyl-CoA dehydrogenase, mitochondrial"/>
    <property type="match status" value="1"/>
</dbReference>
<dbReference type="GO" id="GO:0050660">
    <property type="term" value="F:flavin adenine dinucleotide binding"/>
    <property type="evidence" value="ECO:0007669"/>
    <property type="project" value="InterPro"/>
</dbReference>
<evidence type="ECO:0000256" key="10">
    <source>
        <dbReference type="ARBA" id="ARBA00022946"/>
    </source>
</evidence>
<evidence type="ECO:0000256" key="11">
    <source>
        <dbReference type="ARBA" id="ARBA00023002"/>
    </source>
</evidence>
<dbReference type="InterPro" id="IPR050741">
    <property type="entry name" value="Acyl-CoA_dehydrogenase"/>
</dbReference>
<accession>A0A316VRL0</accession>
<evidence type="ECO:0000256" key="9">
    <source>
        <dbReference type="ARBA" id="ARBA00022832"/>
    </source>
</evidence>
<evidence type="ECO:0000256" key="12">
    <source>
        <dbReference type="ARBA" id="ARBA00023098"/>
    </source>
</evidence>
<keyword evidence="8 14" id="KW-0274">FAD</keyword>
<evidence type="ECO:0000259" key="16">
    <source>
        <dbReference type="Pfam" id="PF02770"/>
    </source>
</evidence>
<feature type="domain" description="Acyl-CoA dehydrogenase/oxidase C-terminal" evidence="15">
    <location>
        <begin position="270"/>
        <end position="417"/>
    </location>
</feature>
<dbReference type="AlphaFoldDB" id="A0A316VRL0"/>
<evidence type="ECO:0000256" key="7">
    <source>
        <dbReference type="ARBA" id="ARBA00022630"/>
    </source>
</evidence>
<evidence type="ECO:0000256" key="13">
    <source>
        <dbReference type="ARBA" id="ARBA00023128"/>
    </source>
</evidence>
<dbReference type="Pfam" id="PF02771">
    <property type="entry name" value="Acyl-CoA_dh_N"/>
    <property type="match status" value="1"/>
</dbReference>
<evidence type="ECO:0000256" key="5">
    <source>
        <dbReference type="ARBA" id="ARBA00012033"/>
    </source>
</evidence>
<comment type="cofactor">
    <cofactor evidence="1 14">
        <name>FAD</name>
        <dbReference type="ChEBI" id="CHEBI:57692"/>
    </cofactor>
</comment>
<dbReference type="InterPro" id="IPR013786">
    <property type="entry name" value="AcylCoA_DH/ox_N"/>
</dbReference>
<comment type="pathway">
    <text evidence="3">Lipid metabolism; mitochondrial fatty acid beta-oxidation.</text>
</comment>
<dbReference type="GeneID" id="37032149"/>
<dbReference type="Pfam" id="PF00441">
    <property type="entry name" value="Acyl-CoA_dh_1"/>
    <property type="match status" value="1"/>
</dbReference>
<organism evidence="18 19">
    <name type="scientific">Ceraceosorus guamensis</name>
    <dbReference type="NCBI Taxonomy" id="1522189"/>
    <lineage>
        <taxon>Eukaryota</taxon>
        <taxon>Fungi</taxon>
        <taxon>Dikarya</taxon>
        <taxon>Basidiomycota</taxon>
        <taxon>Ustilaginomycotina</taxon>
        <taxon>Exobasidiomycetes</taxon>
        <taxon>Ceraceosorales</taxon>
        <taxon>Ceraceosoraceae</taxon>
        <taxon>Ceraceosorus</taxon>
    </lineage>
</organism>
<dbReference type="InterPro" id="IPR009075">
    <property type="entry name" value="AcylCo_DH/oxidase_C"/>
</dbReference>
<dbReference type="Gene3D" id="1.10.540.10">
    <property type="entry name" value="Acyl-CoA dehydrogenase/oxidase, N-terminal domain"/>
    <property type="match status" value="1"/>
</dbReference>
<name>A0A316VRL0_9BASI</name>
<evidence type="ECO:0000259" key="17">
    <source>
        <dbReference type="Pfam" id="PF02771"/>
    </source>
</evidence>
<dbReference type="InterPro" id="IPR009100">
    <property type="entry name" value="AcylCoA_DH/oxidase_NM_dom_sf"/>
</dbReference>
<evidence type="ECO:0000256" key="4">
    <source>
        <dbReference type="ARBA" id="ARBA00009347"/>
    </source>
</evidence>
<dbReference type="Proteomes" id="UP000245783">
    <property type="component" value="Unassembled WGS sequence"/>
</dbReference>
<dbReference type="RefSeq" id="XP_025366848.1">
    <property type="nucleotide sequence ID" value="XM_025510279.1"/>
</dbReference>
<sequence>MSLFRAGLPRAVPSSSRMALRAAAPIVPRRNITSFESSTSGPSFGLTEDQEAYLELARRFTQDEIIPVARHHDETMEYPWEVIKKAHAAGLVNTHIPEKFGGLGLGVLPGALISEQLAYGCSGIQTAIEANGLAEAPLLVSASEETKAKYLGRMTEEPLVAAYCVTEPGAGSDVANISTRAEKKGDKWILNGTKMWITNGGHANWYFVLAKTDPNSTGSKALTGFVVDGDSAGITKGKKEVNMGQRCSDTRMITFEDVEVPEENVLGKPGDGFKTAMGAFDITRPLIAAAATGLAQRALTEAATWAHERKTMGKPIIQHQAIAFILADMAMDVESSRNLTWKSAWMKDSGKRNSYYASIAKCMASRAAVSNANLAVQVFGGMGFNTESPVEKLYRDAKIYEIYEGTSQIQRLIVSRFVEDAYKP</sequence>
<evidence type="ECO:0000256" key="3">
    <source>
        <dbReference type="ARBA" id="ARBA00005198"/>
    </source>
</evidence>
<keyword evidence="9" id="KW-0276">Fatty acid metabolism</keyword>
<keyword evidence="11 14" id="KW-0560">Oxidoreductase</keyword>
<dbReference type="STRING" id="1522189.A0A316VRL0"/>
<keyword evidence="7 14" id="KW-0285">Flavoprotein</keyword>
<evidence type="ECO:0000313" key="18">
    <source>
        <dbReference type="EMBL" id="PWN39688.1"/>
    </source>
</evidence>
<dbReference type="PANTHER" id="PTHR48083">
    <property type="entry name" value="MEDIUM-CHAIN SPECIFIC ACYL-COA DEHYDROGENASE, MITOCHONDRIAL-RELATED"/>
    <property type="match status" value="1"/>
</dbReference>
<keyword evidence="10" id="KW-0809">Transit peptide</keyword>
<evidence type="ECO:0000256" key="1">
    <source>
        <dbReference type="ARBA" id="ARBA00001974"/>
    </source>
</evidence>
<evidence type="ECO:0000256" key="8">
    <source>
        <dbReference type="ARBA" id="ARBA00022827"/>
    </source>
</evidence>